<reference evidence="2 3" key="1">
    <citation type="journal article" date="2013" name="Genome Announc.">
        <title>Draft Genome Sequence of Exiguobacterium pavilionensis Strain RW-2, with Wide Thermal, Salinity, and pH Tolerance, Isolated from Modern Freshwater Microbialites.</title>
        <authorList>
            <person name="White R.A.III."/>
            <person name="Grassa C.J."/>
            <person name="Suttle C.A."/>
        </authorList>
    </citation>
    <scope>NUCLEOTIDE SEQUENCE [LARGE SCALE GENOMIC DNA]</scope>
    <source>
        <strain evidence="2 3">RW-2</strain>
    </source>
</reference>
<dbReference type="EMBL" id="ATCL01000008">
    <property type="protein sequence ID" value="ERG68480.1"/>
    <property type="molecule type" value="Genomic_DNA"/>
</dbReference>
<accession>U1N7I3</accession>
<dbReference type="PATRIC" id="fig|1345023.5.peg.138"/>
<feature type="transmembrane region" description="Helical" evidence="1">
    <location>
        <begin position="114"/>
        <end position="133"/>
    </location>
</feature>
<gene>
    <name evidence="2" type="ORF">M467_14480</name>
</gene>
<keyword evidence="1" id="KW-0812">Transmembrane</keyword>
<evidence type="ECO:0000313" key="2">
    <source>
        <dbReference type="EMBL" id="ERG68480.1"/>
    </source>
</evidence>
<dbReference type="STRING" id="1385984.GCA_000702565_02576"/>
<keyword evidence="3" id="KW-1185">Reference proteome</keyword>
<feature type="transmembrane region" description="Helical" evidence="1">
    <location>
        <begin position="20"/>
        <end position="42"/>
    </location>
</feature>
<evidence type="ECO:0000313" key="3">
    <source>
        <dbReference type="Proteomes" id="UP000016464"/>
    </source>
</evidence>
<proteinExistence type="predicted"/>
<dbReference type="Proteomes" id="UP000016464">
    <property type="component" value="Unassembled WGS sequence"/>
</dbReference>
<sequence length="169" mass="19682">MELSPQSKQQIDTILRFEKWTSWGFGITVFSAVVGMLIYASYWDMPESFILVLLVSVFALMISIETTRFLMWRRFVKNGQARKLLTLRYTIYLIGVSAIGYYGIVVFYETPQPQSFQAFLLSQAFFWGAAFFGKWLDRIIQKHDGHYLTGEDLKLIREARDIEKEQGHG</sequence>
<comment type="caution">
    <text evidence="2">The sequence shown here is derived from an EMBL/GenBank/DDBJ whole genome shotgun (WGS) entry which is preliminary data.</text>
</comment>
<dbReference type="AlphaFoldDB" id="U1N7I3"/>
<keyword evidence="1" id="KW-1133">Transmembrane helix</keyword>
<evidence type="ECO:0000256" key="1">
    <source>
        <dbReference type="SAM" id="Phobius"/>
    </source>
</evidence>
<organism evidence="2 3">
    <name type="scientific">Exiguobacterium chiriqhucha RW-2</name>
    <dbReference type="NCBI Taxonomy" id="1345023"/>
    <lineage>
        <taxon>Bacteria</taxon>
        <taxon>Bacillati</taxon>
        <taxon>Bacillota</taxon>
        <taxon>Bacilli</taxon>
        <taxon>Bacillales</taxon>
        <taxon>Bacillales Family XII. Incertae Sedis</taxon>
        <taxon>Exiguobacterium</taxon>
    </lineage>
</organism>
<feature type="transmembrane region" description="Helical" evidence="1">
    <location>
        <begin position="48"/>
        <end position="70"/>
    </location>
</feature>
<dbReference type="RefSeq" id="WP_021065296.1">
    <property type="nucleotide sequence ID" value="NZ_ATCL01000008.1"/>
</dbReference>
<protein>
    <submittedName>
        <fullName evidence="2">Uncharacterized protein</fullName>
    </submittedName>
</protein>
<dbReference type="OrthoDB" id="2352727at2"/>
<keyword evidence="1" id="KW-0472">Membrane</keyword>
<feature type="transmembrane region" description="Helical" evidence="1">
    <location>
        <begin position="91"/>
        <end position="108"/>
    </location>
</feature>
<name>U1N7I3_9BACL</name>